<evidence type="ECO:0000256" key="3">
    <source>
        <dbReference type="ARBA" id="ARBA00022525"/>
    </source>
</evidence>
<dbReference type="Gene3D" id="3.55.50.10">
    <property type="entry name" value="Baseplate protein-like domains"/>
    <property type="match status" value="1"/>
</dbReference>
<dbReference type="SUPFAM" id="SSF69279">
    <property type="entry name" value="Phage tail proteins"/>
    <property type="match status" value="2"/>
</dbReference>
<feature type="domain" description="Gp5/Type VI secretion system Vgr protein OB-fold" evidence="5">
    <location>
        <begin position="400"/>
        <end position="467"/>
    </location>
</feature>
<dbReference type="SUPFAM" id="SSF69349">
    <property type="entry name" value="Phage fibre proteins"/>
    <property type="match status" value="2"/>
</dbReference>
<dbReference type="AlphaFoldDB" id="A0A1C3Y3B2"/>
<feature type="region of interest" description="Disordered" evidence="4">
    <location>
        <begin position="629"/>
        <end position="648"/>
    </location>
</feature>
<dbReference type="Gene3D" id="2.40.50.230">
    <property type="entry name" value="Gp5 N-terminal domain"/>
    <property type="match status" value="1"/>
</dbReference>
<dbReference type="InterPro" id="IPR050708">
    <property type="entry name" value="T6SS_VgrG/RHS"/>
</dbReference>
<sequence length="824" mass="89728">MDDLQSFAADFIQANRILKIVSPLGEDQLLPERVTIEEGISSLFEIKLSARAKKPSVKPEELIGRLMDISVEVQQGDGEGAVRRPFNGLVTELNEGPPITRGLRSYSMVLRPQMWLLSRRSDCRIWMDKTSIDIVETLFSEHGIPAPDTSGVITPPPPQHYSVQWNETDLAYLTRRFEEDGLFYWFSHEDGKHKLHVADSARSWLGPSPSAQGEGRVRLAQGSADRNHITEWSRRYSYVPGQRAGADWNFETPRMVPGTMTPSLVQMPEATKRELYEYPARISSVAEAERAEKLRMQASEADHDRVFGGSTSRILEAGRRFTPYEVAHPDHVYEEHVVVKAVHTVVDRSYETNSNEPEYTNTFEAVPSRVPMTPHRETKRPRIEGAQVAIVAGPAGEEIHPDQYGRIKLWFPWDRKAKKDGSDTCWVRVSQVWGGGTWGAQVIPRIGMEVMVAFVDGDPDRPLVTGVVPNPSNTVPYDLPANKTRMVMRSNTHKGTGFNEMTFEDEAGQENMFFHAQKDQTTRVLNDRTKRVDRHEVSAIGGNRAVEVSGNQKHEVGGSMNTVVGGTGPMAMALMGSVQGMAGQTASLLSQAGQIAGGGGPGLGAFVGTLASSALGFLSIGGLGSRQGVVSGPSPRSDAGTALAGSGTGVGEDASNLFPLPGIMNTIVGSFQSTSVGVAKAEQIGVSKVTNIGQTEMINVGKQQNLAIGKVQSITIGEEQNTNIGKAQGTVVGEKITVNVGKLYGLVAGEKYRGESKVWEVFAEDKIFLSAPGGYIEINKTGIRLYALKIDIEGNQINFKKGGPGQEPSCLRQMSKSSTPFVRI</sequence>
<evidence type="ECO:0000256" key="1">
    <source>
        <dbReference type="ARBA" id="ARBA00004613"/>
    </source>
</evidence>
<proteinExistence type="inferred from homology"/>
<dbReference type="InterPro" id="IPR054030">
    <property type="entry name" value="Gp5_Vgr_C"/>
</dbReference>
<dbReference type="GO" id="GO:0005576">
    <property type="term" value="C:extracellular region"/>
    <property type="evidence" value="ECO:0007669"/>
    <property type="project" value="UniProtKB-SubCell"/>
</dbReference>
<feature type="region of interest" description="Disordered" evidence="4">
    <location>
        <begin position="803"/>
        <end position="824"/>
    </location>
</feature>
<dbReference type="NCBIfam" id="TIGR01646">
    <property type="entry name" value="vgr_GE"/>
    <property type="match status" value="1"/>
</dbReference>
<evidence type="ECO:0000256" key="2">
    <source>
        <dbReference type="ARBA" id="ARBA00005558"/>
    </source>
</evidence>
<dbReference type="Pfam" id="PF04717">
    <property type="entry name" value="Phage_base_V"/>
    <property type="match status" value="1"/>
</dbReference>
<comment type="similarity">
    <text evidence="2">Belongs to the VgrG protein family.</text>
</comment>
<evidence type="ECO:0000256" key="4">
    <source>
        <dbReference type="SAM" id="MobiDB-lite"/>
    </source>
</evidence>
<dbReference type="InterPro" id="IPR017847">
    <property type="entry name" value="T6SS_RhsGE_Vgr_subset"/>
</dbReference>
<organism evidence="7 8">
    <name type="scientific">Rhizobium aethiopicum</name>
    <dbReference type="NCBI Taxonomy" id="1138170"/>
    <lineage>
        <taxon>Bacteria</taxon>
        <taxon>Pseudomonadati</taxon>
        <taxon>Pseudomonadota</taxon>
        <taxon>Alphaproteobacteria</taxon>
        <taxon>Hyphomicrobiales</taxon>
        <taxon>Rhizobiaceae</taxon>
        <taxon>Rhizobium/Agrobacterium group</taxon>
        <taxon>Rhizobium</taxon>
    </lineage>
</organism>
<evidence type="ECO:0000313" key="8">
    <source>
        <dbReference type="Proteomes" id="UP000198723"/>
    </source>
</evidence>
<name>A0A1C3Y3B2_9HYPH</name>
<dbReference type="Pfam" id="PF05954">
    <property type="entry name" value="Phage_GPD"/>
    <property type="match status" value="1"/>
</dbReference>
<dbReference type="InterPro" id="IPR006533">
    <property type="entry name" value="T6SS_Vgr_RhsGE"/>
</dbReference>
<protein>
    <submittedName>
        <fullName evidence="7">Type VI secretion system secreted protein VgrG</fullName>
    </submittedName>
</protein>
<evidence type="ECO:0000313" key="7">
    <source>
        <dbReference type="EMBL" id="SCB58929.1"/>
    </source>
</evidence>
<dbReference type="EMBL" id="FMAJ01000005">
    <property type="protein sequence ID" value="SCB58929.1"/>
    <property type="molecule type" value="Genomic_DNA"/>
</dbReference>
<gene>
    <name evidence="7" type="ORF">GA0061105_105401</name>
</gene>
<evidence type="ECO:0000259" key="5">
    <source>
        <dbReference type="Pfam" id="PF04717"/>
    </source>
</evidence>
<dbReference type="SUPFAM" id="SSF69255">
    <property type="entry name" value="gp5 N-terminal domain-like"/>
    <property type="match status" value="1"/>
</dbReference>
<feature type="compositionally biased region" description="Polar residues" evidence="4">
    <location>
        <begin position="812"/>
        <end position="824"/>
    </location>
</feature>
<feature type="domain" description="Gp5/Type VI secretion system Vgr C-terminal trimerisation" evidence="6">
    <location>
        <begin position="487"/>
        <end position="567"/>
    </location>
</feature>
<keyword evidence="3" id="KW-0964">Secreted</keyword>
<dbReference type="NCBIfam" id="TIGR03361">
    <property type="entry name" value="VI_Rhs_Vgr"/>
    <property type="match status" value="1"/>
</dbReference>
<evidence type="ECO:0000259" key="6">
    <source>
        <dbReference type="Pfam" id="PF22178"/>
    </source>
</evidence>
<dbReference type="PANTHER" id="PTHR32305:SF15">
    <property type="entry name" value="PROTEIN RHSA-RELATED"/>
    <property type="match status" value="1"/>
</dbReference>
<dbReference type="PANTHER" id="PTHR32305">
    <property type="match status" value="1"/>
</dbReference>
<comment type="subcellular location">
    <subcellularLocation>
        <location evidence="1">Secreted</location>
    </subcellularLocation>
</comment>
<accession>A0A1C3Y3B2</accession>
<reference evidence="7 8" key="1">
    <citation type="submission" date="2016-08" db="EMBL/GenBank/DDBJ databases">
        <authorList>
            <person name="Seilhamer J.J."/>
        </authorList>
    </citation>
    <scope>NUCLEOTIDE SEQUENCE [LARGE SCALE GENOMIC DNA]</scope>
    <source>
        <strain evidence="7 8">HBR26</strain>
    </source>
</reference>
<dbReference type="STRING" id="1138170.GA0061105_105401"/>
<dbReference type="RefSeq" id="WP_092750820.1">
    <property type="nucleotide sequence ID" value="NZ_FMAJ01000005.1"/>
</dbReference>
<dbReference type="Proteomes" id="UP000198723">
    <property type="component" value="Unassembled WGS sequence"/>
</dbReference>
<dbReference type="Pfam" id="PF22178">
    <property type="entry name" value="Gp5_trimer_C"/>
    <property type="match status" value="1"/>
</dbReference>
<dbReference type="InterPro" id="IPR037026">
    <property type="entry name" value="Vgr_OB-fold_dom_sf"/>
</dbReference>
<dbReference type="InterPro" id="IPR006531">
    <property type="entry name" value="Gp5/Vgr_OB"/>
</dbReference>
<dbReference type="Gene3D" id="4.10.220.110">
    <property type="match status" value="1"/>
</dbReference>
<dbReference type="Gene3D" id="2.30.110.50">
    <property type="match status" value="1"/>
</dbReference>